<evidence type="ECO:0000256" key="1">
    <source>
        <dbReference type="SAM" id="Phobius"/>
    </source>
</evidence>
<feature type="transmembrane region" description="Helical" evidence="1">
    <location>
        <begin position="69"/>
        <end position="90"/>
    </location>
</feature>
<accession>A0A7X5Y7V2</accession>
<feature type="transmembrane region" description="Helical" evidence="1">
    <location>
        <begin position="121"/>
        <end position="140"/>
    </location>
</feature>
<dbReference type="AlphaFoldDB" id="A0A7X5Y7V2"/>
<dbReference type="RefSeq" id="WP_168070237.1">
    <property type="nucleotide sequence ID" value="NZ_JAATJC010000001.1"/>
</dbReference>
<dbReference type="EMBL" id="JAATJC010000001">
    <property type="protein sequence ID" value="NJC06793.1"/>
    <property type="molecule type" value="Genomic_DNA"/>
</dbReference>
<dbReference type="Proteomes" id="UP000558192">
    <property type="component" value="Unassembled WGS sequence"/>
</dbReference>
<reference evidence="2 3" key="1">
    <citation type="submission" date="2020-03" db="EMBL/GenBank/DDBJ databases">
        <title>Genomic Encyclopedia of Type Strains, Phase IV (KMG-IV): sequencing the most valuable type-strain genomes for metagenomic binning, comparative biology and taxonomic classification.</title>
        <authorList>
            <person name="Goeker M."/>
        </authorList>
    </citation>
    <scope>NUCLEOTIDE SEQUENCE [LARGE SCALE GENOMIC DNA]</scope>
    <source>
        <strain evidence="2 3">DSM 16846</strain>
    </source>
</reference>
<gene>
    <name evidence="2" type="ORF">GGQ97_002586</name>
</gene>
<evidence type="ECO:0000313" key="2">
    <source>
        <dbReference type="EMBL" id="NJC06793.1"/>
    </source>
</evidence>
<feature type="transmembrane region" description="Helical" evidence="1">
    <location>
        <begin position="12"/>
        <end position="33"/>
    </location>
</feature>
<comment type="caution">
    <text evidence="2">The sequence shown here is derived from an EMBL/GenBank/DDBJ whole genome shotgun (WGS) entry which is preliminary data.</text>
</comment>
<evidence type="ECO:0000313" key="3">
    <source>
        <dbReference type="Proteomes" id="UP000558192"/>
    </source>
</evidence>
<keyword evidence="1" id="KW-1133">Transmembrane helix</keyword>
<organism evidence="2 3">
    <name type="scientific">Sphingomonas kaistensis</name>
    <dbReference type="NCBI Taxonomy" id="298708"/>
    <lineage>
        <taxon>Bacteria</taxon>
        <taxon>Pseudomonadati</taxon>
        <taxon>Pseudomonadota</taxon>
        <taxon>Alphaproteobacteria</taxon>
        <taxon>Sphingomonadales</taxon>
        <taxon>Sphingomonadaceae</taxon>
        <taxon>Sphingomonas</taxon>
    </lineage>
</organism>
<proteinExistence type="predicted"/>
<keyword evidence="3" id="KW-1185">Reference proteome</keyword>
<name>A0A7X5Y7V2_9SPHN</name>
<keyword evidence="1" id="KW-0472">Membrane</keyword>
<keyword evidence="1" id="KW-0812">Transmembrane</keyword>
<feature type="transmembrane region" description="Helical" evidence="1">
    <location>
        <begin position="39"/>
        <end position="57"/>
    </location>
</feature>
<feature type="transmembrane region" description="Helical" evidence="1">
    <location>
        <begin position="152"/>
        <end position="170"/>
    </location>
</feature>
<feature type="transmembrane region" description="Helical" evidence="1">
    <location>
        <begin position="96"/>
        <end position="114"/>
    </location>
</feature>
<sequence length="176" mass="19010">MSNSTGRRPALWRLAMWGTLATLLSLPAIFRFPWTASDFILMGIMLGSVGLGIEFLVRRSGSNAFRLGSVVAVLTAFMTVWANLAVGMIGSEDNPYNLFFMGVPLLAFTAAVAVRFDPRRTAIIMALAAAVQLGLALGGMGVDLRGARFSSFFAFLWLIAAALFWSAAVGDRRLVR</sequence>
<protein>
    <submittedName>
        <fullName evidence="2">Uncharacterized protein</fullName>
    </submittedName>
</protein>